<reference evidence="10 11" key="1">
    <citation type="submission" date="2015-01" db="EMBL/GenBank/DDBJ databases">
        <title>The Genome Sequence of Ochroconis gallopava CBS43764.</title>
        <authorList>
            <consortium name="The Broad Institute Genomics Platform"/>
            <person name="Cuomo C."/>
            <person name="de Hoog S."/>
            <person name="Gorbushina A."/>
            <person name="Stielow B."/>
            <person name="Teixiera M."/>
            <person name="Abouelleil A."/>
            <person name="Chapman S.B."/>
            <person name="Priest M."/>
            <person name="Young S.K."/>
            <person name="Wortman J."/>
            <person name="Nusbaum C."/>
            <person name="Birren B."/>
        </authorList>
    </citation>
    <scope>NUCLEOTIDE SEQUENCE [LARGE SCALE GENOMIC DNA]</scope>
    <source>
        <strain evidence="10 11">CBS 43764</strain>
    </source>
</reference>
<dbReference type="PIRSF" id="PIRSF016398">
    <property type="entry name" value="TFIIE-beta"/>
    <property type="match status" value="1"/>
</dbReference>
<dbReference type="HOGENOM" id="CLU_056580_0_1_1"/>
<dbReference type="FunCoup" id="A0A0D1YF31">
    <property type="interactions" value="471"/>
</dbReference>
<dbReference type="Pfam" id="PF02186">
    <property type="entry name" value="TFIIE_beta"/>
    <property type="match status" value="1"/>
</dbReference>
<proteinExistence type="inferred from homology"/>
<dbReference type="InterPro" id="IPR040501">
    <property type="entry name" value="TFA2_Winged_2"/>
</dbReference>
<dbReference type="GO" id="GO:0003677">
    <property type="term" value="F:DNA binding"/>
    <property type="evidence" value="ECO:0007669"/>
    <property type="project" value="UniProtKB-UniRule"/>
</dbReference>
<evidence type="ECO:0000256" key="7">
    <source>
        <dbReference type="PIRNR" id="PIRNR016398"/>
    </source>
</evidence>
<evidence type="ECO:0000256" key="5">
    <source>
        <dbReference type="ARBA" id="ARBA00023242"/>
    </source>
</evidence>
<dbReference type="RefSeq" id="XP_016209236.1">
    <property type="nucleotide sequence ID" value="XM_016362887.1"/>
</dbReference>
<dbReference type="InterPro" id="IPR003166">
    <property type="entry name" value="TFIIE_bsu_DNA-bd"/>
</dbReference>
<dbReference type="GO" id="GO:0006367">
    <property type="term" value="P:transcription initiation at RNA polymerase II promoter"/>
    <property type="evidence" value="ECO:0007669"/>
    <property type="project" value="UniProtKB-UniRule"/>
</dbReference>
<evidence type="ECO:0000256" key="6">
    <source>
        <dbReference type="ARBA" id="ARBA00025581"/>
    </source>
</evidence>
<keyword evidence="3 7" id="KW-0238">DNA-binding</keyword>
<name>A0A0D1YF31_9PEZI</name>
<evidence type="ECO:0000256" key="1">
    <source>
        <dbReference type="ARBA" id="ARBA00004123"/>
    </source>
</evidence>
<dbReference type="PANTHER" id="PTHR12716:SF8">
    <property type="entry name" value="TRANSCRIPTION INITIATION FACTOR IIE SUBUNIT BETA"/>
    <property type="match status" value="1"/>
</dbReference>
<evidence type="ECO:0000313" key="10">
    <source>
        <dbReference type="EMBL" id="KIV99366.1"/>
    </source>
</evidence>
<feature type="compositionally biased region" description="Basic and acidic residues" evidence="8">
    <location>
        <begin position="40"/>
        <end position="52"/>
    </location>
</feature>
<feature type="compositionally biased region" description="Polar residues" evidence="8">
    <location>
        <begin position="1"/>
        <end position="10"/>
    </location>
</feature>
<evidence type="ECO:0000259" key="9">
    <source>
        <dbReference type="PROSITE" id="PS51351"/>
    </source>
</evidence>
<organism evidence="10 11">
    <name type="scientific">Verruconis gallopava</name>
    <dbReference type="NCBI Taxonomy" id="253628"/>
    <lineage>
        <taxon>Eukaryota</taxon>
        <taxon>Fungi</taxon>
        <taxon>Dikarya</taxon>
        <taxon>Ascomycota</taxon>
        <taxon>Pezizomycotina</taxon>
        <taxon>Dothideomycetes</taxon>
        <taxon>Pleosporomycetidae</taxon>
        <taxon>Venturiales</taxon>
        <taxon>Sympoventuriaceae</taxon>
        <taxon>Verruconis</taxon>
    </lineage>
</organism>
<gene>
    <name evidence="10" type="ORF">PV09_08911</name>
</gene>
<keyword evidence="5 7" id="KW-0539">Nucleus</keyword>
<keyword evidence="2 7" id="KW-0805">Transcription regulation</keyword>
<dbReference type="VEuPathDB" id="FungiDB:PV09_08911"/>
<feature type="region of interest" description="Disordered" evidence="8">
    <location>
        <begin position="171"/>
        <end position="203"/>
    </location>
</feature>
<comment type="subunit">
    <text evidence="7">Tetramer of two alpha and two beta chains.</text>
</comment>
<evidence type="ECO:0000256" key="3">
    <source>
        <dbReference type="ARBA" id="ARBA00023125"/>
    </source>
</evidence>
<dbReference type="InterPro" id="IPR016656">
    <property type="entry name" value="TFIIE-bsu"/>
</dbReference>
<protein>
    <recommendedName>
        <fullName evidence="7">Transcription initiation factor IIE subunit beta</fullName>
    </recommendedName>
</protein>
<evidence type="ECO:0000256" key="2">
    <source>
        <dbReference type="ARBA" id="ARBA00023015"/>
    </source>
</evidence>
<comment type="similarity">
    <text evidence="7">Belongs to the TFIIE beta subunit family.</text>
</comment>
<dbReference type="PANTHER" id="PTHR12716">
    <property type="entry name" value="TRANSCRIPTION INITIATION FACTOR IIE, BETA SUBUNIT"/>
    <property type="match status" value="1"/>
</dbReference>
<dbReference type="GeneID" id="27316884"/>
<dbReference type="STRING" id="253628.A0A0D1YF31"/>
<dbReference type="GO" id="GO:0005673">
    <property type="term" value="C:transcription factor TFIIE complex"/>
    <property type="evidence" value="ECO:0007669"/>
    <property type="project" value="UniProtKB-UniRule"/>
</dbReference>
<dbReference type="GO" id="GO:0001097">
    <property type="term" value="F:TFIIH-class transcription factor complex binding"/>
    <property type="evidence" value="ECO:0007669"/>
    <property type="project" value="TreeGrafter"/>
</dbReference>
<dbReference type="OrthoDB" id="5323195at2759"/>
<comment type="subcellular location">
    <subcellularLocation>
        <location evidence="1 7">Nucleus</location>
    </subcellularLocation>
</comment>
<keyword evidence="4 7" id="KW-0804">Transcription</keyword>
<comment type="function">
    <text evidence="6 7">Recruits TFIIH to the initiation complex and stimulates the RNA polymerase II C-terminal domain kinase and DNA-dependent ATPase activities of TFIIH. Both TFIIH and TFIIE are required for promoter clearance by RNA polymerase.</text>
</comment>
<evidence type="ECO:0000313" key="11">
    <source>
        <dbReference type="Proteomes" id="UP000053259"/>
    </source>
</evidence>
<dbReference type="InParanoid" id="A0A0D1YF31"/>
<dbReference type="Proteomes" id="UP000053259">
    <property type="component" value="Unassembled WGS sequence"/>
</dbReference>
<evidence type="ECO:0000256" key="4">
    <source>
        <dbReference type="ARBA" id="ARBA00023163"/>
    </source>
</evidence>
<dbReference type="AlphaFoldDB" id="A0A0D1YF31"/>
<dbReference type="PROSITE" id="PS51351">
    <property type="entry name" value="TFIIE_BETA_C"/>
    <property type="match status" value="1"/>
</dbReference>
<evidence type="ECO:0000256" key="8">
    <source>
        <dbReference type="SAM" id="MobiDB-lite"/>
    </source>
</evidence>
<sequence length="291" mass="32396">MPSSLPGTSVPSPAPSNASNSGIQKRKREGLASSLPARKTAVELSREQEYKPTETLSQMQIAIEHLKQTQQPKTFDELLRYMSLHRASEQDIAKLERAMKSGKHPKIDYDSAKGLFKYKPLLPVRNREELKRYLQQRPNMVGVKIEDVRDGWPDCVPELEAMAGRGEILLARSGPSKPRPMASTNDASSAAAGKPPTRESQPRVVWANDPSLCKTVPPDLRKQWEAIRIPELDSTLREKLVQAGLKPTTAPVQVQVQTVTKTAKPRKRRAGAKGTATNVNVPMRDYSHLRK</sequence>
<feature type="domain" description="TFIIE beta" evidence="9">
    <location>
        <begin position="38"/>
        <end position="125"/>
    </location>
</feature>
<accession>A0A0D1YF31</accession>
<keyword evidence="11" id="KW-1185">Reference proteome</keyword>
<dbReference type="EMBL" id="KN847578">
    <property type="protein sequence ID" value="KIV99366.1"/>
    <property type="molecule type" value="Genomic_DNA"/>
</dbReference>
<dbReference type="Pfam" id="PF18121">
    <property type="entry name" value="TFA2_Winged_2"/>
    <property type="match status" value="1"/>
</dbReference>
<feature type="region of interest" description="Disordered" evidence="8">
    <location>
        <begin position="1"/>
        <end position="54"/>
    </location>
</feature>